<name>A0AB34I840_ESCRO</name>
<comment type="caution">
    <text evidence="2">The sequence shown here is derived from an EMBL/GenBank/DDBJ whole genome shotgun (WGS) entry which is preliminary data.</text>
</comment>
<accession>A0AB34I840</accession>
<dbReference type="AlphaFoldDB" id="A0AB34I840"/>
<evidence type="ECO:0000256" key="1">
    <source>
        <dbReference type="SAM" id="MobiDB-lite"/>
    </source>
</evidence>
<keyword evidence="3" id="KW-1185">Reference proteome</keyword>
<dbReference type="EMBL" id="JAIQCJ010000020">
    <property type="protein sequence ID" value="KAJ8798754.1"/>
    <property type="molecule type" value="Genomic_DNA"/>
</dbReference>
<gene>
    <name evidence="2" type="ORF">J1605_016557</name>
</gene>
<evidence type="ECO:0000313" key="2">
    <source>
        <dbReference type="EMBL" id="KAJ8798754.1"/>
    </source>
</evidence>
<evidence type="ECO:0008006" key="4">
    <source>
        <dbReference type="Google" id="ProtNLM"/>
    </source>
</evidence>
<dbReference type="Proteomes" id="UP001159641">
    <property type="component" value="Unassembled WGS sequence"/>
</dbReference>
<feature type="region of interest" description="Disordered" evidence="1">
    <location>
        <begin position="86"/>
        <end position="109"/>
    </location>
</feature>
<evidence type="ECO:0000313" key="3">
    <source>
        <dbReference type="Proteomes" id="UP001159641"/>
    </source>
</evidence>
<protein>
    <recommendedName>
        <fullName evidence="4">Coiled-coil domain-containing protein</fullName>
    </recommendedName>
</protein>
<proteinExistence type="predicted"/>
<reference evidence="2 3" key="1">
    <citation type="submission" date="2022-11" db="EMBL/GenBank/DDBJ databases">
        <title>Whole genome sequence of Eschrichtius robustus ER-17-0199.</title>
        <authorList>
            <person name="Bruniche-Olsen A."/>
            <person name="Black A.N."/>
            <person name="Fields C.J."/>
            <person name="Walden K."/>
            <person name="Dewoody J.A."/>
        </authorList>
    </citation>
    <scope>NUCLEOTIDE SEQUENCE [LARGE SCALE GENOMIC DNA]</scope>
    <source>
        <strain evidence="2">ER-17-0199</strain>
        <tissue evidence="2">Blubber</tissue>
    </source>
</reference>
<sequence length="589" mass="63902">MPHTSPSPGSVFFSLQGSGPFLQGPTQELWCPAARLALLQPIKPLPRPVRWYLSSEQELEGSPGRCQDLGADLRDRLCGTHIQATDGKSVQKGPPRHCGAGAPGDGTNPRTEGFADDFRNFREEGLQPAHVCPSLFPPGTQVWGSQVYSQAECSPAQGCSDGSLSLQVEAELLLESQELDPLEVSSLESLWGGYGLPYSTGKLPYGYGPGGVAGAAGKAGYPTGTGSAVVVHGLSCSAGLAHRLQQQQQQLKQQQNLVLEEPAFSLALVLEGPGLQMLPLPLPLRQPNMELESQVLGSQELESQVLESQELESQVLESLVLESQVLESQVLESQVLGARASWVDQGLCHQLQLLKQQPKQPNSGPEAEWELEVFPLSASVLGAFLASVSESEVFLELAFPQQPRQPPPRQPRSVLQEQEPWEGWCQVPEEKYQGQGSRQLQPPKQPPKLPSLGLPLGFLPAFPDLDPVLEFLDLELVLVFLDLGQVQYLEPWPQLKLPSTEQECLGPLETLEVLAESVSQEPDLMLWLLPPKLPPKPPSLGWGYPVGSESVGSESEGLELSQGLWALEVCPQLQLLKQPNMVPLALEVS</sequence>
<organism evidence="2 3">
    <name type="scientific">Eschrichtius robustus</name>
    <name type="common">California gray whale</name>
    <name type="synonym">Eschrichtius gibbosus</name>
    <dbReference type="NCBI Taxonomy" id="9764"/>
    <lineage>
        <taxon>Eukaryota</taxon>
        <taxon>Metazoa</taxon>
        <taxon>Chordata</taxon>
        <taxon>Craniata</taxon>
        <taxon>Vertebrata</taxon>
        <taxon>Euteleostomi</taxon>
        <taxon>Mammalia</taxon>
        <taxon>Eutheria</taxon>
        <taxon>Laurasiatheria</taxon>
        <taxon>Artiodactyla</taxon>
        <taxon>Whippomorpha</taxon>
        <taxon>Cetacea</taxon>
        <taxon>Mysticeti</taxon>
        <taxon>Eschrichtiidae</taxon>
        <taxon>Eschrichtius</taxon>
    </lineage>
</organism>